<evidence type="ECO:0000313" key="4">
    <source>
        <dbReference type="Proteomes" id="UP001144036"/>
    </source>
</evidence>
<evidence type="ECO:0000256" key="1">
    <source>
        <dbReference type="SAM" id="MobiDB-lite"/>
    </source>
</evidence>
<feature type="compositionally biased region" description="Basic and acidic residues" evidence="1">
    <location>
        <begin position="296"/>
        <end position="305"/>
    </location>
</feature>
<dbReference type="PANTHER" id="PTHR43796:SF2">
    <property type="entry name" value="CARBOXYNORSPERMIDINE SYNTHASE"/>
    <property type="match status" value="1"/>
</dbReference>
<reference evidence="3" key="1">
    <citation type="submission" date="2022-11" db="EMBL/GenBank/DDBJ databases">
        <title>Nonomuraea corallina sp. nov., a new species of the genus Nonomuraea isolated from sea side sediment in Thai sea.</title>
        <authorList>
            <person name="Ngamcharungchit C."/>
            <person name="Matsumoto A."/>
            <person name="Suriyachadkun C."/>
            <person name="Panbangred W."/>
            <person name="Inahashi Y."/>
            <person name="Intra B."/>
        </authorList>
    </citation>
    <scope>NUCLEOTIDE SEQUENCE</scope>
    <source>
        <strain evidence="3">MCN248</strain>
    </source>
</reference>
<organism evidence="3 4">
    <name type="scientific">Nonomuraea corallina</name>
    <dbReference type="NCBI Taxonomy" id="2989783"/>
    <lineage>
        <taxon>Bacteria</taxon>
        <taxon>Bacillati</taxon>
        <taxon>Actinomycetota</taxon>
        <taxon>Actinomycetes</taxon>
        <taxon>Streptosporangiales</taxon>
        <taxon>Streptosporangiaceae</taxon>
        <taxon>Nonomuraea</taxon>
    </lineage>
</organism>
<evidence type="ECO:0000259" key="2">
    <source>
        <dbReference type="Pfam" id="PF03435"/>
    </source>
</evidence>
<feature type="domain" description="Saccharopine dehydrogenase NADP binding" evidence="2">
    <location>
        <begin position="16"/>
        <end position="135"/>
    </location>
</feature>
<protein>
    <submittedName>
        <fullName evidence="3">Saccharopine dehydrogenase NADP-binding domain-containing protein</fullName>
    </submittedName>
</protein>
<dbReference type="Gene3D" id="3.40.50.720">
    <property type="entry name" value="NAD(P)-binding Rossmann-like Domain"/>
    <property type="match status" value="1"/>
</dbReference>
<keyword evidence="4" id="KW-1185">Reference proteome</keyword>
<comment type="caution">
    <text evidence="3">The sequence shown here is derived from an EMBL/GenBank/DDBJ whole genome shotgun (WGS) entry which is preliminary data.</text>
</comment>
<proteinExistence type="predicted"/>
<accession>A0ABT4SL24</accession>
<dbReference type="Proteomes" id="UP001144036">
    <property type="component" value="Unassembled WGS sequence"/>
</dbReference>
<dbReference type="RefSeq" id="WP_270158808.1">
    <property type="nucleotide sequence ID" value="NZ_JAPNNL010000186.1"/>
</dbReference>
<gene>
    <name evidence="3" type="ORF">OUY22_31155</name>
</gene>
<sequence length="386" mass="40410">MHRNDGAPRDGAGPSIVVIGGYGAVGGATATALGTWFPGRVVAAGRDPAKAADLAASTGGAVRAARVDAGDPAQVERLLDDAAVVVMCVERANAAVARACLGRGVHYVDITASTPLIRAITALDPLARRTGATAVLSVGVAPGLTNLLARHCAERLPSAETVDVSLLLGMGGDHGPDSVRWIVEQLTAPDRPRGPAGRRARVRLGEREVRTVHPFPFSDQYEISEALGVPATTRICFDSALVTSALFGLRTVRFFDLARRLRAEPLLVSALTRVHLGSDRFVVHVAASDAGGGDAGRGDAERGDAGRGTVSSTVTGRDTCRATAVVTAQVARLLLTEPAPPGVVHIDRLLPAGPFLDELERHRMTVTHHDHHDHHAVRRPCRDSAG</sequence>
<name>A0ABT4SL24_9ACTN</name>
<dbReference type="Pfam" id="PF03435">
    <property type="entry name" value="Sacchrp_dh_NADP"/>
    <property type="match status" value="1"/>
</dbReference>
<dbReference type="InterPro" id="IPR005097">
    <property type="entry name" value="Sacchrp_dh_NADP-bd"/>
</dbReference>
<evidence type="ECO:0000313" key="3">
    <source>
        <dbReference type="EMBL" id="MDA0637889.1"/>
    </source>
</evidence>
<feature type="region of interest" description="Disordered" evidence="1">
    <location>
        <begin position="290"/>
        <end position="314"/>
    </location>
</feature>
<dbReference type="InterPro" id="IPR036291">
    <property type="entry name" value="NAD(P)-bd_dom_sf"/>
</dbReference>
<dbReference type="SUPFAM" id="SSF51735">
    <property type="entry name" value="NAD(P)-binding Rossmann-fold domains"/>
    <property type="match status" value="1"/>
</dbReference>
<dbReference type="EMBL" id="JAPNNL010000186">
    <property type="protein sequence ID" value="MDA0637889.1"/>
    <property type="molecule type" value="Genomic_DNA"/>
</dbReference>
<dbReference type="PANTHER" id="PTHR43796">
    <property type="entry name" value="CARBOXYNORSPERMIDINE SYNTHASE"/>
    <property type="match status" value="1"/>
</dbReference>